<keyword evidence="3" id="KW-1185">Reference proteome</keyword>
<dbReference type="EMBL" id="CAWYQH010000090">
    <property type="protein sequence ID" value="CAK8682342.1"/>
    <property type="molecule type" value="Genomic_DNA"/>
</dbReference>
<organism evidence="2 3">
    <name type="scientific">Clavelina lepadiformis</name>
    <name type="common">Light-bulb sea squirt</name>
    <name type="synonym">Ascidia lepadiformis</name>
    <dbReference type="NCBI Taxonomy" id="159417"/>
    <lineage>
        <taxon>Eukaryota</taxon>
        <taxon>Metazoa</taxon>
        <taxon>Chordata</taxon>
        <taxon>Tunicata</taxon>
        <taxon>Ascidiacea</taxon>
        <taxon>Aplousobranchia</taxon>
        <taxon>Clavelinidae</taxon>
        <taxon>Clavelina</taxon>
    </lineage>
</organism>
<evidence type="ECO:0000313" key="3">
    <source>
        <dbReference type="Proteomes" id="UP001642483"/>
    </source>
</evidence>
<protein>
    <submittedName>
        <fullName evidence="2">Uncharacterized protein</fullName>
    </submittedName>
</protein>
<feature type="compositionally biased region" description="Polar residues" evidence="1">
    <location>
        <begin position="39"/>
        <end position="52"/>
    </location>
</feature>
<gene>
    <name evidence="2" type="ORF">CVLEPA_LOCUS13015</name>
</gene>
<proteinExistence type="predicted"/>
<comment type="caution">
    <text evidence="2">The sequence shown here is derived from an EMBL/GenBank/DDBJ whole genome shotgun (WGS) entry which is preliminary data.</text>
</comment>
<dbReference type="Proteomes" id="UP001642483">
    <property type="component" value="Unassembled WGS sequence"/>
</dbReference>
<sequence>MASPCRKKLFPSKKIAVSEDSSSPVNNSDLDIDFQPVLFSSSSNDDNETIVSPSKLPKRITSGRPWLCGKEKRPTTV</sequence>
<accession>A0ABP0FRU9</accession>
<reference evidence="2 3" key="1">
    <citation type="submission" date="2024-02" db="EMBL/GenBank/DDBJ databases">
        <authorList>
            <person name="Daric V."/>
            <person name="Darras S."/>
        </authorList>
    </citation>
    <scope>NUCLEOTIDE SEQUENCE [LARGE SCALE GENOMIC DNA]</scope>
</reference>
<evidence type="ECO:0000313" key="2">
    <source>
        <dbReference type="EMBL" id="CAK8682342.1"/>
    </source>
</evidence>
<feature type="region of interest" description="Disordered" evidence="1">
    <location>
        <begin position="39"/>
        <end position="77"/>
    </location>
</feature>
<evidence type="ECO:0000256" key="1">
    <source>
        <dbReference type="SAM" id="MobiDB-lite"/>
    </source>
</evidence>
<name>A0ABP0FRU9_CLALP</name>